<dbReference type="SMART" id="SM00248">
    <property type="entry name" value="ANK"/>
    <property type="match status" value="55"/>
</dbReference>
<feature type="repeat" description="ANK" evidence="3">
    <location>
        <begin position="1219"/>
        <end position="1251"/>
    </location>
</feature>
<feature type="repeat" description="ANK" evidence="3">
    <location>
        <begin position="2519"/>
        <end position="2551"/>
    </location>
</feature>
<feature type="repeat" description="ANK" evidence="3">
    <location>
        <begin position="2066"/>
        <end position="2098"/>
    </location>
</feature>
<feature type="repeat" description="ANK" evidence="3">
    <location>
        <begin position="1448"/>
        <end position="1480"/>
    </location>
</feature>
<feature type="repeat" description="ANK" evidence="3">
    <location>
        <begin position="2357"/>
        <end position="2389"/>
    </location>
</feature>
<feature type="repeat" description="ANK" evidence="3">
    <location>
        <begin position="1285"/>
        <end position="1317"/>
    </location>
</feature>
<dbReference type="PRINTS" id="PR01415">
    <property type="entry name" value="ANKYRIN"/>
</dbReference>
<feature type="repeat" description="ANK" evidence="3">
    <location>
        <begin position="2260"/>
        <end position="2292"/>
    </location>
</feature>
<feature type="repeat" description="ANK" evidence="3">
    <location>
        <begin position="2033"/>
        <end position="2065"/>
    </location>
</feature>
<feature type="repeat" description="ANK" evidence="3">
    <location>
        <begin position="1871"/>
        <end position="1903"/>
    </location>
</feature>
<dbReference type="InterPro" id="IPR002110">
    <property type="entry name" value="Ankyrin_rpt"/>
</dbReference>
<feature type="repeat" description="ANK" evidence="3">
    <location>
        <begin position="2848"/>
        <end position="2880"/>
    </location>
</feature>
<dbReference type="Pfam" id="PF12796">
    <property type="entry name" value="Ank_2"/>
    <property type="match status" value="17"/>
</dbReference>
<feature type="repeat" description="ANK" evidence="3">
    <location>
        <begin position="2815"/>
        <end position="2847"/>
    </location>
</feature>
<feature type="repeat" description="ANK" evidence="3">
    <location>
        <begin position="1550"/>
        <end position="1583"/>
    </location>
</feature>
<evidence type="ECO:0000256" key="3">
    <source>
        <dbReference type="PROSITE-ProRule" id="PRU00023"/>
    </source>
</evidence>
<feature type="repeat" description="ANK" evidence="3">
    <location>
        <begin position="2750"/>
        <end position="2782"/>
    </location>
</feature>
<keyword evidence="1" id="KW-0677">Repeat</keyword>
<feature type="repeat" description="ANK" evidence="3">
    <location>
        <begin position="1153"/>
        <end position="1185"/>
    </location>
</feature>
<feature type="repeat" description="ANK" evidence="3">
    <location>
        <begin position="1908"/>
        <end position="1936"/>
    </location>
</feature>
<feature type="repeat" description="ANK" evidence="3">
    <location>
        <begin position="1070"/>
        <end position="1102"/>
    </location>
</feature>
<reference evidence="4 5" key="1">
    <citation type="journal article" date="2018" name="Elife">
        <title>Firefly genomes illuminate parallel origins of bioluminescence in beetles.</title>
        <authorList>
            <person name="Fallon T.R."/>
            <person name="Lower S.E."/>
            <person name="Chang C.H."/>
            <person name="Bessho-Uehara M."/>
            <person name="Martin G.J."/>
            <person name="Bewick A.J."/>
            <person name="Behringer M."/>
            <person name="Debat H.J."/>
            <person name="Wong I."/>
            <person name="Day J.C."/>
            <person name="Suvorov A."/>
            <person name="Silva C.J."/>
            <person name="Stanger-Hall K.F."/>
            <person name="Hall D.W."/>
            <person name="Schmitz R.J."/>
            <person name="Nelson D.R."/>
            <person name="Lewis S.M."/>
            <person name="Shigenobu S."/>
            <person name="Bybee S.M."/>
            <person name="Larracuente A.M."/>
            <person name="Oba Y."/>
            <person name="Weng J.K."/>
        </authorList>
    </citation>
    <scope>NUCLEOTIDE SEQUENCE [LARGE SCALE GENOMIC DNA]</scope>
    <source>
        <strain evidence="4">1611_PpyrPB1</strain>
        <tissue evidence="4">Whole body</tissue>
    </source>
</reference>
<proteinExistence type="predicted"/>
<dbReference type="PROSITE" id="PS50297">
    <property type="entry name" value="ANK_REP_REGION"/>
    <property type="match status" value="26"/>
</dbReference>
<dbReference type="Proteomes" id="UP000327044">
    <property type="component" value="Unassembled WGS sequence"/>
</dbReference>
<evidence type="ECO:0000313" key="5">
    <source>
        <dbReference type="Proteomes" id="UP000327044"/>
    </source>
</evidence>
<dbReference type="OrthoDB" id="6781668at2759"/>
<dbReference type="EMBL" id="VVIM01000008">
    <property type="protein sequence ID" value="KAB0794750.1"/>
    <property type="molecule type" value="Genomic_DNA"/>
</dbReference>
<sequence length="2913" mass="324554">MDEHTSLDPEVRQQMDKYQFLELLLLRCLPQDQLDFKLISHDNNVHLILDDDQETCVICLHHLPATRKFSQRDFDEGGLFLSSCSECVSRNANYFIYTNCATDNLNLTELHDDKFNFLNFTNLRSVVTGGEGCVFIDQVPSNLRLSNSRALQVFASHYNLGSFHSQYILDRFYAYVKESENFTKEEAKCALLELFICKYKVDLAFDIDSWKCNDFWNSVTCGESFVFVNSNFVSDTFLKAHTIGVIANFGDASELAYKKLWFTGQISLLTLARTSDDVNSIVSIVEAASGNIRVTVLTVADHCDTVFHLDYDHVRQLLGCKVSLQGKFLANLGDLVDPALLRSLHASDIISLITNNFVMDYYYKELPPYFIERSFLKIILRLDVVNDLRNELFVVKNEGGSVNLPLRTLKCLPNVIVDTDEHGMIEKARSENRSVHFVVSHGENWLEWTGSWGCVEKLRQFEASQEYNLTCDFRHLVGNKHSVHIIIDSSMGKSTLLDYIALSVPEEWVITVDLQQYIFNHKPTLDHVYQLFKQEVKSELAQKIFKQFVDSKKIHLLLDRYDAIAHTHFNEVVEFLEFLQRNNLNTWLPVRPNNAVQLTERLGTIATVTKPFSAQNQHDFLTKYFSQFCNRNVATNDFVNTLLRVVRTKIDAFLDSPLYLKFIADIYTERFKHFCVTGGLRIEEEFVLLNFFDEFLAWYLTYLVDKHGYCKTKILPHLFGLAFQSVFDESDLHGFDYVKVHILQELVATESDFPYPIFVHYVIAKWMAENVHSNLVKVFNQKRSRYMEKYANIFRMFDLMLAKNFPLHTALIQGKIDEVISSPTFQFNETDGGGRNIVHIAALYGVPHPKTDIIRNINIEDNFVSIVRLADTKALKATDTLLEYSPLEYAINSSCLAVANAICEKAPHLTNNAYIDLAELGNYINYCGHVTDYKHLFKTLLKYIICVRVTVEQLRENNRFDVVVHHLNLNEVTEQNFEHYLSSYDVRTLSHLMEKLELKKVGAKFFAHLQLAAAFGNKQNILDLLKDGAMINNLGNGSYTPLHAAVMNKRMDNVDTLLAARAKINITDALGNTALHIACQNFGTPLVRKLISKGADISIQNKEGDTPFHHALKHHCEQSAELFLPDKYYSLFFSPQTSISRDRCLDVNIPNKNGDTPLLLALQYNCTNIVRELLEYHADVHVVNKSGNSCLHYAAKTDDYKTTLELIHYRVNVNQTNSDGETPLLLALKSERVRIATLLLSRGARVNDSDKLGMSCLHYAAQCGLNNVVVNLLDKSSDIDKQNNEGETPLKLALVSQHLNTVLLLLNRGANPNITDHSGCNGLHHASNYSLRSVVTSLIANGCLVNHANGDGDTPLITAINNAAIGIVGLLIKNGADVNVVNSNGLSCLHLAVTLPTLVEDLLRLGLDVNKGDNNGTTPLMVAIERQCEVVIKILTANGADIFAENKWGLSAIHYAAQYAQDGLLLELIDKGADVNKKNHNGETPLLVLLKHWYVKRSTTKILLDNGGDTTVIDNETGNSLLHLAAEKGYDEIVEMLFGTSANINLQNNEGDTPLHFAIKRGRTGSINQLLLSKGADPNITDRNDNTCLHSAIMVGVDDDLITLLLKNGANVNAINNHGDTPISRARRLGHGNILSILSTNTVTDDDPTALFSAVKNGEIHIFKNLFDVNKRDGNTLLMLALKQSQIGIVDYLLSSDIDVKTPNDSGLTCLHLAAELGDARIVRQLLSKGCEIDAVSVAGDSPLLLAVTSNRFHIAQLLLDHNASTDLPSSDDHGSCLHAACTYGSNELVSQILQRGGDVNQLSKSGSTPLLQALTNNHRQVAITLIQHGADANLTTEWGWSSLTSAAESQYLDVINLLLDKGAQIDYLDGSNTALKYTISNQKREAAKLLLSKGANVHLGDEWNGYPLHHAAQYEMDDIVSLILDEGFDINKNSEYHDTALFAAASRKNFTTVKLLMSKGAPIDTFNGNLTSFLGVAAENGWEELVAELIASGADIHHENHDRFTPLRLAMDSSQVNVVKLIFAKIISQGRTDRQYLHCAAEFGDNKIVSALLHNGYDINELNSNGETPLLLALKREKLNTAKLLLAEGADCHEHTSDSCLHYFAQFGWNEMVSKMLQEGCDVNIKQQDGATPLLFAVQYQNFSTVQLLLSHGADPTSPTTYGRTPLYCAIENNCKRTLKALLDKTDILKSTKAITSAIFTSMDWKCFALTEILIDYSDCTSENETGETMLFVAVKNGCENLVRQILAKDRNVNEINSNGNTILMAAVENGNVNMITLLLEYGADPNIVNKTGNSCLHYAVRCSEEVLFLFVERCALNLKNADGLTPLLYALEEAYTHSAQLLIAYGADIHIEDAGGNSSIHYAVKVGAEELVKYLMEAGLDIHKKNAQGDDCLDLAISKGYVNIIKLLVSSGANVHQVNRFGENCLLKVVEENNDYVVDLLEKGINIDQQSNTGFTPFTMALEKASTTYAKMMLAKNADVHIRKQCGSNLHFAISQNVDVIGDLLDLGMDINEQDQQGNTPLLLALDSGLNDIAKLLLERGANVHIRDNAYDSCLHNTIPKCDVAILSTLIDRGADVNCRNLSGETPLLKALKCEKLQHAKVLLEKGVADYEAFDNNNGSCLFYAAKAGYEDLVCHFISKGVKIDQPHYDGNAYLAALREKHLNVVKVLIDNGADIWCRTNYDTWLDLVVHLNDTDVLDMLLAKGMDINYRLSESEPLIIAALREKCRKAVDYLIAKGADLHVVSYETGNSCLHYAVSAEYEDVTNLLLDEGLDINRENNERETPLRRACIDKHAGMIKLLLSRGASLDEGNFRFSYMHYAAELGDDAIVTDLIQKGVDLNAINRDGDTPLFLAVLCKNVSTVKLLLEHGADYNITNKNDRNLLQVAKSIADDADDLIDEFVNLGLLDIEL</sequence>
<feature type="repeat" description="ANK" evidence="3">
    <location>
        <begin position="1481"/>
        <end position="1515"/>
    </location>
</feature>
<dbReference type="Gene3D" id="1.25.40.20">
    <property type="entry name" value="Ankyrin repeat-containing domain"/>
    <property type="match status" value="14"/>
</dbReference>
<name>A0A5N4ABP5_PHOPY</name>
<feature type="repeat" description="ANK" evidence="3">
    <location>
        <begin position="2324"/>
        <end position="2356"/>
    </location>
</feature>
<dbReference type="PROSITE" id="PS50088">
    <property type="entry name" value="ANK_REPEAT"/>
    <property type="match status" value="35"/>
</dbReference>
<feature type="repeat" description="ANK" evidence="3">
    <location>
        <begin position="1186"/>
        <end position="1218"/>
    </location>
</feature>
<protein>
    <submittedName>
        <fullName evidence="4">Uncharacterized protein</fullName>
    </submittedName>
</protein>
<accession>A0A5N4ABP5</accession>
<feature type="repeat" description="ANK" evidence="3">
    <location>
        <begin position="1517"/>
        <end position="1549"/>
    </location>
</feature>
<dbReference type="Pfam" id="PF13857">
    <property type="entry name" value="Ank_5"/>
    <property type="match status" value="1"/>
</dbReference>
<evidence type="ECO:0000256" key="2">
    <source>
        <dbReference type="ARBA" id="ARBA00023043"/>
    </source>
</evidence>
<feature type="repeat" description="ANK" evidence="3">
    <location>
        <begin position="2390"/>
        <end position="2422"/>
    </location>
</feature>
<feature type="repeat" description="ANK" evidence="3">
    <location>
        <begin position="2783"/>
        <end position="2815"/>
    </location>
</feature>
<evidence type="ECO:0000256" key="1">
    <source>
        <dbReference type="ARBA" id="ARBA00022737"/>
    </source>
</evidence>
<feature type="repeat" description="ANK" evidence="3">
    <location>
        <begin position="1584"/>
        <end position="1617"/>
    </location>
</feature>
<organism evidence="4 5">
    <name type="scientific">Photinus pyralis</name>
    <name type="common">Common eastern firefly</name>
    <name type="synonym">Lampyris pyralis</name>
    <dbReference type="NCBI Taxonomy" id="7054"/>
    <lineage>
        <taxon>Eukaryota</taxon>
        <taxon>Metazoa</taxon>
        <taxon>Ecdysozoa</taxon>
        <taxon>Arthropoda</taxon>
        <taxon>Hexapoda</taxon>
        <taxon>Insecta</taxon>
        <taxon>Pterygota</taxon>
        <taxon>Neoptera</taxon>
        <taxon>Endopterygota</taxon>
        <taxon>Coleoptera</taxon>
        <taxon>Polyphaga</taxon>
        <taxon>Elateriformia</taxon>
        <taxon>Elateroidea</taxon>
        <taxon>Lampyridae</taxon>
        <taxon>Lampyrinae</taxon>
        <taxon>Photinus</taxon>
    </lineage>
</organism>
<feature type="repeat" description="ANK" evidence="3">
    <location>
        <begin position="1773"/>
        <end position="1805"/>
    </location>
</feature>
<feature type="repeat" description="ANK" evidence="3">
    <location>
        <begin position="1415"/>
        <end position="1447"/>
    </location>
</feature>
<feature type="repeat" description="ANK" evidence="3">
    <location>
        <begin position="1252"/>
        <end position="1284"/>
    </location>
</feature>
<feature type="repeat" description="ANK" evidence="3">
    <location>
        <begin position="1673"/>
        <end position="1705"/>
    </location>
</feature>
<comment type="caution">
    <text evidence="4">The sequence shown here is derived from an EMBL/GenBank/DDBJ whole genome shotgun (WGS) entry which is preliminary data.</text>
</comment>
<feature type="repeat" description="ANK" evidence="3">
    <location>
        <begin position="2130"/>
        <end position="2162"/>
    </location>
</feature>
<dbReference type="PANTHER" id="PTHR24198">
    <property type="entry name" value="ANKYRIN REPEAT AND PROTEIN KINASE DOMAIN-CONTAINING PROTEIN"/>
    <property type="match status" value="1"/>
</dbReference>
<evidence type="ECO:0000313" key="4">
    <source>
        <dbReference type="EMBL" id="KAB0794750.1"/>
    </source>
</evidence>
<feature type="repeat" description="ANK" evidence="3">
    <location>
        <begin position="1706"/>
        <end position="1738"/>
    </location>
</feature>
<feature type="repeat" description="ANK" evidence="3">
    <location>
        <begin position="1839"/>
        <end position="1871"/>
    </location>
</feature>
<feature type="repeat" description="ANK" evidence="3">
    <location>
        <begin position="1037"/>
        <end position="1069"/>
    </location>
</feature>
<dbReference type="SUPFAM" id="SSF48403">
    <property type="entry name" value="Ankyrin repeat"/>
    <property type="match status" value="7"/>
</dbReference>
<feature type="repeat" description="ANK" evidence="3">
    <location>
        <begin position="1739"/>
        <end position="1771"/>
    </location>
</feature>
<dbReference type="PANTHER" id="PTHR24198:SF165">
    <property type="entry name" value="ANKYRIN REPEAT-CONTAINING PROTEIN-RELATED"/>
    <property type="match status" value="1"/>
</dbReference>
<feature type="repeat" description="ANK" evidence="3">
    <location>
        <begin position="1351"/>
        <end position="1383"/>
    </location>
</feature>
<feature type="repeat" description="ANK" evidence="3">
    <location>
        <begin position="1937"/>
        <end position="1969"/>
    </location>
</feature>
<feature type="repeat" description="ANK" evidence="3">
    <location>
        <begin position="1806"/>
        <end position="1838"/>
    </location>
</feature>
<dbReference type="Pfam" id="PF00023">
    <property type="entry name" value="Ank"/>
    <property type="match status" value="4"/>
</dbReference>
<keyword evidence="2 3" id="KW-0040">ANK repeat</keyword>
<keyword evidence="5" id="KW-1185">Reference proteome</keyword>
<dbReference type="InParanoid" id="A0A5N4ABP5"/>
<gene>
    <name evidence="4" type="ORF">PPYR_11589</name>
</gene>
<dbReference type="InterPro" id="IPR036770">
    <property type="entry name" value="Ankyrin_rpt-contain_sf"/>
</dbReference>